<dbReference type="InterPro" id="IPR010619">
    <property type="entry name" value="ThrE-like_N"/>
</dbReference>
<dbReference type="GO" id="GO:0022857">
    <property type="term" value="F:transmembrane transporter activity"/>
    <property type="evidence" value="ECO:0007669"/>
    <property type="project" value="InterPro"/>
</dbReference>
<feature type="transmembrane region" description="Helical" evidence="8">
    <location>
        <begin position="287"/>
        <end position="306"/>
    </location>
</feature>
<reference evidence="12" key="1">
    <citation type="submission" date="2016-10" db="EMBL/GenBank/DDBJ databases">
        <authorList>
            <person name="Varghese N."/>
            <person name="Submissions S."/>
        </authorList>
    </citation>
    <scope>NUCLEOTIDE SEQUENCE [LARGE SCALE GENOMIC DNA]</scope>
    <source>
        <strain evidence="12">VPI 5359</strain>
    </source>
</reference>
<feature type="domain" description="Threonine/serine exporter-like N-terminal" evidence="9">
    <location>
        <begin position="38"/>
        <end position="273"/>
    </location>
</feature>
<keyword evidence="2" id="KW-1003">Cell membrane</keyword>
<evidence type="ECO:0000313" key="12">
    <source>
        <dbReference type="Proteomes" id="UP000199652"/>
    </source>
</evidence>
<keyword evidence="4 8" id="KW-1133">Transmembrane helix</keyword>
<evidence type="ECO:0000256" key="8">
    <source>
        <dbReference type="SAM" id="Phobius"/>
    </source>
</evidence>
<name>A0A1H3FU82_EUBBA</name>
<dbReference type="AlphaFoldDB" id="A0A1H3FU82"/>
<sequence>MNQKSKESILRGAQERISPPGSTSLTEYRELMGILRSALDIAEGILVNGGETSDAEAMVIRICKAYGAEEVNVWAIISVVQGTMRMPSGLEVSLSKRIYDSNINLFRLQRMNEIAETYIQDKPDEKQRRALYEAACQAEPFPRAVFLMGGLICTFGWCLYFDGSLLDALCSGLIGFILLFCKDHILQYFNNMATTILLSAFSGMLAAIFLKLGFVVSYSFIAIGIIMLLIPTLQVANGIRELFGGDIVCGTLRILQAMLTTSAIALGFMIAMLVFKFAPNETAMVTPVPKLVLSAGIGVLGYAIVFKASLERFVPIILGGLATAGLWVFLQQTGMGVIANTYWCSIFITGYAMIFSKIVKDSNTNTYLLPILTILLPGKYFYYSTYYIVIFDQQRFWSNVSLMSEMIFGIVFGIITVNLTVHFILEFLERRRKRDILKK</sequence>
<evidence type="ECO:0000256" key="7">
    <source>
        <dbReference type="SAM" id="MobiDB-lite"/>
    </source>
</evidence>
<dbReference type="InterPro" id="IPR050539">
    <property type="entry name" value="ThrE_Dicarb/AminoAcid_Exp"/>
</dbReference>
<accession>A0A1H3FU82</accession>
<evidence type="ECO:0000259" key="10">
    <source>
        <dbReference type="Pfam" id="PF12821"/>
    </source>
</evidence>
<dbReference type="InterPro" id="IPR024528">
    <property type="entry name" value="ThrE_2"/>
</dbReference>
<evidence type="ECO:0000256" key="4">
    <source>
        <dbReference type="ARBA" id="ARBA00022989"/>
    </source>
</evidence>
<evidence type="ECO:0000313" key="11">
    <source>
        <dbReference type="EMBL" id="SDX94490.1"/>
    </source>
</evidence>
<evidence type="ECO:0000256" key="5">
    <source>
        <dbReference type="ARBA" id="ARBA00023136"/>
    </source>
</evidence>
<organism evidence="11 12">
    <name type="scientific">Eubacterium barkeri</name>
    <name type="common">Clostridium barkeri</name>
    <dbReference type="NCBI Taxonomy" id="1528"/>
    <lineage>
        <taxon>Bacteria</taxon>
        <taxon>Bacillati</taxon>
        <taxon>Bacillota</taxon>
        <taxon>Clostridia</taxon>
        <taxon>Eubacteriales</taxon>
        <taxon>Eubacteriaceae</taxon>
        <taxon>Eubacterium</taxon>
    </lineage>
</organism>
<feature type="transmembrane region" description="Helical" evidence="8">
    <location>
        <begin position="215"/>
        <end position="233"/>
    </location>
</feature>
<dbReference type="RefSeq" id="WP_176770868.1">
    <property type="nucleotide sequence ID" value="NZ_FNOU01000011.1"/>
</dbReference>
<feature type="transmembrane region" description="Helical" evidence="8">
    <location>
        <begin position="188"/>
        <end position="209"/>
    </location>
</feature>
<dbReference type="PANTHER" id="PTHR34390:SF2">
    <property type="entry name" value="SUCCINATE TRANSPORTER SUBUNIT YJJP-RELATED"/>
    <property type="match status" value="1"/>
</dbReference>
<comment type="similarity">
    <text evidence="6">Belongs to the ThrE exporter (TC 2.A.79) family.</text>
</comment>
<dbReference type="GO" id="GO:0005886">
    <property type="term" value="C:plasma membrane"/>
    <property type="evidence" value="ECO:0007669"/>
    <property type="project" value="UniProtKB-SubCell"/>
</dbReference>
<keyword evidence="5 8" id="KW-0472">Membrane</keyword>
<keyword evidence="12" id="KW-1185">Reference proteome</keyword>
<dbReference type="GO" id="GO:0015744">
    <property type="term" value="P:succinate transport"/>
    <property type="evidence" value="ECO:0007669"/>
    <property type="project" value="TreeGrafter"/>
</dbReference>
<dbReference type="Proteomes" id="UP000199652">
    <property type="component" value="Unassembled WGS sequence"/>
</dbReference>
<evidence type="ECO:0000256" key="2">
    <source>
        <dbReference type="ARBA" id="ARBA00022475"/>
    </source>
</evidence>
<feature type="transmembrane region" description="Helical" evidence="8">
    <location>
        <begin position="254"/>
        <end position="275"/>
    </location>
</feature>
<dbReference type="Pfam" id="PF12821">
    <property type="entry name" value="ThrE_2"/>
    <property type="match status" value="1"/>
</dbReference>
<dbReference type="EMBL" id="FNOU01000011">
    <property type="protein sequence ID" value="SDX94490.1"/>
    <property type="molecule type" value="Genomic_DNA"/>
</dbReference>
<proteinExistence type="inferred from homology"/>
<dbReference type="Pfam" id="PF06738">
    <property type="entry name" value="ThrE"/>
    <property type="match status" value="1"/>
</dbReference>
<feature type="region of interest" description="Disordered" evidence="7">
    <location>
        <begin position="1"/>
        <end position="23"/>
    </location>
</feature>
<feature type="transmembrane region" description="Helical" evidence="8">
    <location>
        <begin position="336"/>
        <end position="355"/>
    </location>
</feature>
<protein>
    <submittedName>
        <fullName evidence="11">Uncharacterized membrane protein YjjP, DUF1212 family</fullName>
    </submittedName>
</protein>
<feature type="transmembrane region" description="Helical" evidence="8">
    <location>
        <begin position="367"/>
        <end position="386"/>
    </location>
</feature>
<dbReference type="PANTHER" id="PTHR34390">
    <property type="entry name" value="UPF0442 PROTEIN YJJB-RELATED"/>
    <property type="match status" value="1"/>
</dbReference>
<feature type="domain" description="Threonine/Serine exporter ThrE" evidence="10">
    <location>
        <begin position="293"/>
        <end position="418"/>
    </location>
</feature>
<comment type="subcellular location">
    <subcellularLocation>
        <location evidence="1">Cell membrane</location>
        <topology evidence="1">Multi-pass membrane protein</topology>
    </subcellularLocation>
</comment>
<evidence type="ECO:0000259" key="9">
    <source>
        <dbReference type="Pfam" id="PF06738"/>
    </source>
</evidence>
<keyword evidence="3 8" id="KW-0812">Transmembrane</keyword>
<evidence type="ECO:0000256" key="3">
    <source>
        <dbReference type="ARBA" id="ARBA00022692"/>
    </source>
</evidence>
<feature type="transmembrane region" description="Helical" evidence="8">
    <location>
        <begin position="313"/>
        <end position="330"/>
    </location>
</feature>
<feature type="transmembrane region" description="Helical" evidence="8">
    <location>
        <begin position="165"/>
        <end position="181"/>
    </location>
</feature>
<dbReference type="STRING" id="1528.SAMN04488579_11189"/>
<evidence type="ECO:0000256" key="6">
    <source>
        <dbReference type="ARBA" id="ARBA00034125"/>
    </source>
</evidence>
<evidence type="ECO:0000256" key="1">
    <source>
        <dbReference type="ARBA" id="ARBA00004651"/>
    </source>
</evidence>
<feature type="transmembrane region" description="Helical" evidence="8">
    <location>
        <begin position="406"/>
        <end position="428"/>
    </location>
</feature>
<gene>
    <name evidence="11" type="ORF">SAMN04488579_11189</name>
</gene>